<keyword evidence="5" id="KW-0479">Metal-binding</keyword>
<evidence type="ECO:0000256" key="2">
    <source>
        <dbReference type="ARBA" id="ARBA00022741"/>
    </source>
</evidence>
<evidence type="ECO:0000313" key="6">
    <source>
        <dbReference type="EMBL" id="WAB80447.1"/>
    </source>
</evidence>
<dbReference type="GO" id="GO:0035999">
    <property type="term" value="P:tetrahydrofolate interconversion"/>
    <property type="evidence" value="ECO:0007669"/>
    <property type="project" value="TreeGrafter"/>
</dbReference>
<dbReference type="GO" id="GO:0046872">
    <property type="term" value="F:metal ion binding"/>
    <property type="evidence" value="ECO:0007669"/>
    <property type="project" value="UniProtKB-KW"/>
</dbReference>
<comment type="similarity">
    <text evidence="1 5">Belongs to the 5-formyltetrahydrofolate cyclo-ligase family.</text>
</comment>
<dbReference type="EC" id="6.3.3.2" evidence="5"/>
<evidence type="ECO:0000256" key="5">
    <source>
        <dbReference type="RuleBase" id="RU361279"/>
    </source>
</evidence>
<organism evidence="6 7">
    <name type="scientific">Microcella daejeonensis</name>
    <dbReference type="NCBI Taxonomy" id="2994971"/>
    <lineage>
        <taxon>Bacteria</taxon>
        <taxon>Bacillati</taxon>
        <taxon>Actinomycetota</taxon>
        <taxon>Actinomycetes</taxon>
        <taxon>Micrococcales</taxon>
        <taxon>Microbacteriaceae</taxon>
        <taxon>Microcella</taxon>
    </lineage>
</organism>
<keyword evidence="5" id="KW-0460">Magnesium</keyword>
<dbReference type="RefSeq" id="WP_267739097.1">
    <property type="nucleotide sequence ID" value="NZ_CP113089.1"/>
</dbReference>
<feature type="binding site" evidence="4">
    <location>
        <begin position="9"/>
        <end position="13"/>
    </location>
    <ligand>
        <name>ATP</name>
        <dbReference type="ChEBI" id="CHEBI:30616"/>
    </ligand>
</feature>
<dbReference type="Gene3D" id="3.40.50.10420">
    <property type="entry name" value="NagB/RpiA/CoA transferase-like"/>
    <property type="match status" value="1"/>
</dbReference>
<dbReference type="SUPFAM" id="SSF100950">
    <property type="entry name" value="NagB/RpiA/CoA transferase-like"/>
    <property type="match status" value="1"/>
</dbReference>
<feature type="binding site" evidence="4">
    <location>
        <position position="60"/>
    </location>
    <ligand>
        <name>substrate</name>
    </ligand>
</feature>
<gene>
    <name evidence="6" type="ORF">OVN18_07635</name>
</gene>
<keyword evidence="2 4" id="KW-0547">Nucleotide-binding</keyword>
<dbReference type="PIRSF" id="PIRSF006806">
    <property type="entry name" value="FTHF_cligase"/>
    <property type="match status" value="1"/>
</dbReference>
<accession>A0A9E8MJY0</accession>
<dbReference type="InterPro" id="IPR024185">
    <property type="entry name" value="FTHF_cligase-like_sf"/>
</dbReference>
<sequence>MSSDTAHAKRALRAELRERRRILSRHERDEARDALTRQLVALAQTLGARSLSCYLSTPDEPDTRPFLRWACEQGVRVLVPVSREDGLLDWALFTDADEIEDAQGMPAPDGEVLGPIAVNEVDLMLVPAAAVDASGMRMGWGRGYFDKTLGSMDRRPPVFAVVFDHEIVESLPAERHDQRVDGVVTPQGIRRFDR</sequence>
<dbReference type="GO" id="GO:0030272">
    <property type="term" value="F:5-formyltetrahydrofolate cyclo-ligase activity"/>
    <property type="evidence" value="ECO:0007669"/>
    <property type="project" value="UniProtKB-EC"/>
</dbReference>
<dbReference type="AlphaFoldDB" id="A0A9E8MJY0"/>
<keyword evidence="3 4" id="KW-0067">ATP-binding</keyword>
<dbReference type="GO" id="GO:0005524">
    <property type="term" value="F:ATP binding"/>
    <property type="evidence" value="ECO:0007669"/>
    <property type="project" value="UniProtKB-KW"/>
</dbReference>
<evidence type="ECO:0000256" key="4">
    <source>
        <dbReference type="PIRSR" id="PIRSR006806-1"/>
    </source>
</evidence>
<reference evidence="6" key="1">
    <citation type="submission" date="2022-11" db="EMBL/GenBank/DDBJ databases">
        <title>Description of Microcella daejonensis nov. sp, isolated from riverside soil.</title>
        <authorList>
            <person name="Molina K.M."/>
            <person name="Kim S.B."/>
        </authorList>
    </citation>
    <scope>NUCLEOTIDE SEQUENCE</scope>
    <source>
        <strain evidence="6">MMS21-STM12</strain>
    </source>
</reference>
<dbReference type="NCBIfam" id="TIGR02727">
    <property type="entry name" value="MTHFS_bact"/>
    <property type="match status" value="1"/>
</dbReference>
<dbReference type="PANTHER" id="PTHR23407:SF1">
    <property type="entry name" value="5-FORMYLTETRAHYDROFOLATE CYCLO-LIGASE"/>
    <property type="match status" value="1"/>
</dbReference>
<feature type="binding site" evidence="4">
    <location>
        <position position="55"/>
    </location>
    <ligand>
        <name>substrate</name>
    </ligand>
</feature>
<name>A0A9E8MJY0_9MICO</name>
<evidence type="ECO:0000256" key="3">
    <source>
        <dbReference type="ARBA" id="ARBA00022840"/>
    </source>
</evidence>
<evidence type="ECO:0000313" key="7">
    <source>
        <dbReference type="Proteomes" id="UP001164706"/>
    </source>
</evidence>
<keyword evidence="7" id="KW-1185">Reference proteome</keyword>
<dbReference type="GO" id="GO:0009396">
    <property type="term" value="P:folic acid-containing compound biosynthetic process"/>
    <property type="evidence" value="ECO:0007669"/>
    <property type="project" value="TreeGrafter"/>
</dbReference>
<proteinExistence type="inferred from homology"/>
<dbReference type="Proteomes" id="UP001164706">
    <property type="component" value="Chromosome"/>
</dbReference>
<keyword evidence="6" id="KW-0436">Ligase</keyword>
<dbReference type="PANTHER" id="PTHR23407">
    <property type="entry name" value="ATPASE INHIBITOR/5-FORMYLTETRAHYDROFOLATE CYCLO-LIGASE"/>
    <property type="match status" value="1"/>
</dbReference>
<dbReference type="Pfam" id="PF01812">
    <property type="entry name" value="5-FTHF_cyc-lig"/>
    <property type="match status" value="1"/>
</dbReference>
<dbReference type="EMBL" id="CP113089">
    <property type="protein sequence ID" value="WAB80447.1"/>
    <property type="molecule type" value="Genomic_DNA"/>
</dbReference>
<dbReference type="KEGG" id="mdb:OVN18_07635"/>
<dbReference type="InterPro" id="IPR002698">
    <property type="entry name" value="FTHF_cligase"/>
</dbReference>
<comment type="catalytic activity">
    <reaction evidence="5">
        <text>(6S)-5-formyl-5,6,7,8-tetrahydrofolate + ATP = (6R)-5,10-methenyltetrahydrofolate + ADP + phosphate</text>
        <dbReference type="Rhea" id="RHEA:10488"/>
        <dbReference type="ChEBI" id="CHEBI:30616"/>
        <dbReference type="ChEBI" id="CHEBI:43474"/>
        <dbReference type="ChEBI" id="CHEBI:57455"/>
        <dbReference type="ChEBI" id="CHEBI:57457"/>
        <dbReference type="ChEBI" id="CHEBI:456216"/>
        <dbReference type="EC" id="6.3.3.2"/>
    </reaction>
</comment>
<protein>
    <recommendedName>
        <fullName evidence="5">5-formyltetrahydrofolate cyclo-ligase</fullName>
        <ecNumber evidence="5">6.3.3.2</ecNumber>
    </recommendedName>
</protein>
<evidence type="ECO:0000256" key="1">
    <source>
        <dbReference type="ARBA" id="ARBA00010638"/>
    </source>
</evidence>
<dbReference type="InterPro" id="IPR037171">
    <property type="entry name" value="NagB/RpiA_transferase-like"/>
</dbReference>
<comment type="cofactor">
    <cofactor evidence="5">
        <name>Mg(2+)</name>
        <dbReference type="ChEBI" id="CHEBI:18420"/>
    </cofactor>
</comment>